<comment type="caution">
    <text evidence="1">The sequence shown here is derived from an EMBL/GenBank/DDBJ whole genome shotgun (WGS) entry which is preliminary data.</text>
</comment>
<evidence type="ECO:0000313" key="1">
    <source>
        <dbReference type="EMBL" id="KAJ5466360.1"/>
    </source>
</evidence>
<evidence type="ECO:0000313" key="2">
    <source>
        <dbReference type="Proteomes" id="UP001147760"/>
    </source>
</evidence>
<protein>
    <submittedName>
        <fullName evidence="1">Uncharacterized protein</fullName>
    </submittedName>
</protein>
<organism evidence="1 2">
    <name type="scientific">Penicillium desertorum</name>
    <dbReference type="NCBI Taxonomy" id="1303715"/>
    <lineage>
        <taxon>Eukaryota</taxon>
        <taxon>Fungi</taxon>
        <taxon>Dikarya</taxon>
        <taxon>Ascomycota</taxon>
        <taxon>Pezizomycotina</taxon>
        <taxon>Eurotiomycetes</taxon>
        <taxon>Eurotiomycetidae</taxon>
        <taxon>Eurotiales</taxon>
        <taxon>Aspergillaceae</taxon>
        <taxon>Penicillium</taxon>
    </lineage>
</organism>
<gene>
    <name evidence="1" type="ORF">N7530_010147</name>
</gene>
<reference evidence="1" key="1">
    <citation type="submission" date="2022-12" db="EMBL/GenBank/DDBJ databases">
        <authorList>
            <person name="Petersen C."/>
        </authorList>
    </citation>
    <scope>NUCLEOTIDE SEQUENCE</scope>
    <source>
        <strain evidence="1">IBT 17660</strain>
    </source>
</reference>
<dbReference type="AlphaFoldDB" id="A0A9X0BIR5"/>
<dbReference type="Proteomes" id="UP001147760">
    <property type="component" value="Unassembled WGS sequence"/>
</dbReference>
<keyword evidence="2" id="KW-1185">Reference proteome</keyword>
<proteinExistence type="predicted"/>
<accession>A0A9X0BIR5</accession>
<name>A0A9X0BIR5_9EURO</name>
<sequence length="60" mass="6384">MVFVSSWGRALFFDRAFSGVENGAVSYSANGLGNSPECKAAPWICLHTTASGQNMQTAIE</sequence>
<reference evidence="1" key="2">
    <citation type="journal article" date="2023" name="IMA Fungus">
        <title>Comparative genomic study of the Penicillium genus elucidates a diverse pangenome and 15 lateral gene transfer events.</title>
        <authorList>
            <person name="Petersen C."/>
            <person name="Sorensen T."/>
            <person name="Nielsen M.R."/>
            <person name="Sondergaard T.E."/>
            <person name="Sorensen J.L."/>
            <person name="Fitzpatrick D.A."/>
            <person name="Frisvad J.C."/>
            <person name="Nielsen K.L."/>
        </authorList>
    </citation>
    <scope>NUCLEOTIDE SEQUENCE</scope>
    <source>
        <strain evidence="1">IBT 17660</strain>
    </source>
</reference>
<dbReference type="EMBL" id="JAPWDO010000006">
    <property type="protein sequence ID" value="KAJ5466360.1"/>
    <property type="molecule type" value="Genomic_DNA"/>
</dbReference>